<protein>
    <recommendedName>
        <fullName evidence="3">MalT-like TPR region domain-containing protein</fullName>
    </recommendedName>
</protein>
<dbReference type="AlphaFoldDB" id="A0A563W2Y7"/>
<evidence type="ECO:0000313" key="2">
    <source>
        <dbReference type="Proteomes" id="UP000320055"/>
    </source>
</evidence>
<keyword evidence="2" id="KW-1185">Reference proteome</keyword>
<name>A0A563W2Y7_9CYAN</name>
<evidence type="ECO:0008006" key="3">
    <source>
        <dbReference type="Google" id="ProtNLM"/>
    </source>
</evidence>
<sequence>MVELEAKNLESVFNHCQDLISIATKLEGGSEAAFTQALETLAYYARDPQSAAKKLEKAIAALQELDTQRKLAYVLTYAAEIALEHQNLEQGFIYAENALKAAQIVAHPSDIALAWLTLIRGKWMMDDMPEAIEQFTQLQKYLGNQSICDRAKQKIIDLEQQLNEKLELI</sequence>
<organism evidence="1 2">
    <name type="scientific">Hyella patelloides LEGE 07179</name>
    <dbReference type="NCBI Taxonomy" id="945734"/>
    <lineage>
        <taxon>Bacteria</taxon>
        <taxon>Bacillati</taxon>
        <taxon>Cyanobacteriota</taxon>
        <taxon>Cyanophyceae</taxon>
        <taxon>Pleurocapsales</taxon>
        <taxon>Hyellaceae</taxon>
        <taxon>Hyella</taxon>
    </lineage>
</organism>
<evidence type="ECO:0000313" key="1">
    <source>
        <dbReference type="EMBL" id="VEP18074.1"/>
    </source>
</evidence>
<proteinExistence type="predicted"/>
<dbReference type="EMBL" id="CAACVJ010000651">
    <property type="protein sequence ID" value="VEP18074.1"/>
    <property type="molecule type" value="Genomic_DNA"/>
</dbReference>
<dbReference type="SUPFAM" id="SSF48452">
    <property type="entry name" value="TPR-like"/>
    <property type="match status" value="1"/>
</dbReference>
<accession>A0A563W2Y7</accession>
<reference evidence="1 2" key="1">
    <citation type="submission" date="2019-01" db="EMBL/GenBank/DDBJ databases">
        <authorList>
            <person name="Brito A."/>
        </authorList>
    </citation>
    <scope>NUCLEOTIDE SEQUENCE [LARGE SCALE GENOMIC DNA]</scope>
    <source>
        <strain evidence="1">1</strain>
    </source>
</reference>
<dbReference type="OrthoDB" id="190810at2"/>
<dbReference type="Proteomes" id="UP000320055">
    <property type="component" value="Unassembled WGS sequence"/>
</dbReference>
<gene>
    <name evidence="1" type="ORF">H1P_6850003</name>
</gene>
<dbReference type="InterPro" id="IPR011990">
    <property type="entry name" value="TPR-like_helical_dom_sf"/>
</dbReference>
<dbReference type="RefSeq" id="WP_144876477.1">
    <property type="nucleotide sequence ID" value="NZ_LR214417.1"/>
</dbReference>